<comment type="caution">
    <text evidence="1">The sequence shown here is derived from an EMBL/GenBank/DDBJ whole genome shotgun (WGS) entry which is preliminary data.</text>
</comment>
<accession>A0ABQ3I683</accession>
<gene>
    <name evidence="1" type="ORF">GCM10011340_05000</name>
</gene>
<dbReference type="EMBL" id="BNAG01000001">
    <property type="protein sequence ID" value="GHE53489.1"/>
    <property type="molecule type" value="Genomic_DNA"/>
</dbReference>
<dbReference type="Gene3D" id="3.90.550.10">
    <property type="entry name" value="Spore Coat Polysaccharide Biosynthesis Protein SpsA, Chain A"/>
    <property type="match status" value="1"/>
</dbReference>
<dbReference type="InterPro" id="IPR050793">
    <property type="entry name" value="CMP-NeuNAc_synthase"/>
</dbReference>
<protein>
    <recommendedName>
        <fullName evidence="3">Acylneuraminate cytidylyltransferase</fullName>
    </recommendedName>
</protein>
<organism evidence="1 2">
    <name type="scientific">Roseivirga thermotolerans</name>
    <dbReference type="NCBI Taxonomy" id="1758176"/>
    <lineage>
        <taxon>Bacteria</taxon>
        <taxon>Pseudomonadati</taxon>
        <taxon>Bacteroidota</taxon>
        <taxon>Cytophagia</taxon>
        <taxon>Cytophagales</taxon>
        <taxon>Roseivirgaceae</taxon>
        <taxon>Roseivirga</taxon>
    </lineage>
</organism>
<dbReference type="Proteomes" id="UP000658258">
    <property type="component" value="Unassembled WGS sequence"/>
</dbReference>
<dbReference type="SUPFAM" id="SSF53448">
    <property type="entry name" value="Nucleotide-diphospho-sugar transferases"/>
    <property type="match status" value="1"/>
</dbReference>
<dbReference type="CDD" id="cd02513">
    <property type="entry name" value="CMP-NeuAc_Synthase"/>
    <property type="match status" value="1"/>
</dbReference>
<evidence type="ECO:0008006" key="3">
    <source>
        <dbReference type="Google" id="ProtNLM"/>
    </source>
</evidence>
<dbReference type="Pfam" id="PF02348">
    <property type="entry name" value="CTP_transf_3"/>
    <property type="match status" value="1"/>
</dbReference>
<dbReference type="PANTHER" id="PTHR21485">
    <property type="entry name" value="HAD SUPERFAMILY MEMBERS CMAS AND KDSC"/>
    <property type="match status" value="1"/>
</dbReference>
<dbReference type="InterPro" id="IPR003329">
    <property type="entry name" value="Cytidylyl_trans"/>
</dbReference>
<reference evidence="2" key="1">
    <citation type="journal article" date="2019" name="Int. J. Syst. Evol. Microbiol.">
        <title>The Global Catalogue of Microorganisms (GCM) 10K type strain sequencing project: providing services to taxonomists for standard genome sequencing and annotation.</title>
        <authorList>
            <consortium name="The Broad Institute Genomics Platform"/>
            <consortium name="The Broad Institute Genome Sequencing Center for Infectious Disease"/>
            <person name="Wu L."/>
            <person name="Ma J."/>
        </authorList>
    </citation>
    <scope>NUCLEOTIDE SEQUENCE [LARGE SCALE GENOMIC DNA]</scope>
    <source>
        <strain evidence="2">CGMCC 1.15111</strain>
    </source>
</reference>
<sequence length="237" mass="26744">MVSDKPKLLGLIPARGGSKGVPGKNIKDLNGKPLISYTIDAAKSTDKLDRLIVSTDSEEIATVCKELGAEVPFIRPDHLATDTARAIGVIQHALEFAEEQDGCVYDLVVYLEPPNPLRLSKDIDNCIDLFFEKNPDSVVSVQEANQFHPILMKKIENGLLKPIWRNEPEGVPRQLYDPTAYMRNGAVYIFRREHIKKGVMYGEDIVPYVMPIERSVCIDDMMDWYVAEAWIKYGSYQ</sequence>
<evidence type="ECO:0000313" key="2">
    <source>
        <dbReference type="Proteomes" id="UP000658258"/>
    </source>
</evidence>
<evidence type="ECO:0000313" key="1">
    <source>
        <dbReference type="EMBL" id="GHE53489.1"/>
    </source>
</evidence>
<proteinExistence type="predicted"/>
<dbReference type="InterPro" id="IPR029044">
    <property type="entry name" value="Nucleotide-diphossugar_trans"/>
</dbReference>
<dbReference type="PANTHER" id="PTHR21485:SF6">
    <property type="entry name" value="N-ACYLNEURAMINATE CYTIDYLYLTRANSFERASE-RELATED"/>
    <property type="match status" value="1"/>
</dbReference>
<keyword evidence="2" id="KW-1185">Reference proteome</keyword>
<name>A0ABQ3I683_9BACT</name>